<comment type="catalytic activity">
    <reaction evidence="1">
        <text>Hydrolysis of alkylated DNA, releasing 3-methyladenine, 3-methylguanine, 7-methylguanine and 7-methyladenine.</text>
        <dbReference type="EC" id="3.2.2.21"/>
    </reaction>
</comment>
<dbReference type="InterPro" id="IPR003265">
    <property type="entry name" value="HhH-GPD_domain"/>
</dbReference>
<keyword evidence="7" id="KW-1185">Reference proteome</keyword>
<evidence type="ECO:0000256" key="2">
    <source>
        <dbReference type="ARBA" id="ARBA00012000"/>
    </source>
</evidence>
<dbReference type="Pfam" id="PF00730">
    <property type="entry name" value="HhH-GPD"/>
    <property type="match status" value="1"/>
</dbReference>
<reference evidence="7" key="1">
    <citation type="journal article" date="2019" name="Int. J. Syst. Evol. Microbiol.">
        <title>The Global Catalogue of Microorganisms (GCM) 10K type strain sequencing project: providing services to taxonomists for standard genome sequencing and annotation.</title>
        <authorList>
            <consortium name="The Broad Institute Genomics Platform"/>
            <consortium name="The Broad Institute Genome Sequencing Center for Infectious Disease"/>
            <person name="Wu L."/>
            <person name="Ma J."/>
        </authorList>
    </citation>
    <scope>NUCLEOTIDE SEQUENCE [LARGE SCALE GENOMIC DNA]</scope>
    <source>
        <strain evidence="7">CGMCC 1.16855</strain>
    </source>
</reference>
<accession>A0ABV7BPS3</accession>
<evidence type="ECO:0000313" key="6">
    <source>
        <dbReference type="EMBL" id="MFC2999651.1"/>
    </source>
</evidence>
<dbReference type="CDD" id="cd00056">
    <property type="entry name" value="ENDO3c"/>
    <property type="match status" value="1"/>
</dbReference>
<evidence type="ECO:0000256" key="4">
    <source>
        <dbReference type="ARBA" id="ARBA00023204"/>
    </source>
</evidence>
<dbReference type="RefSeq" id="WP_216835746.1">
    <property type="nucleotide sequence ID" value="NZ_JAFNJS010000002.1"/>
</dbReference>
<sequence length="231" mass="24922">MTEPRPIATAAALRHLRRDPVLKQVIRRIGPCTLVPVVREPYQALVSAITHQQVHGRAAEAILGRFVALYPGHDFPPPALVLDTPVEAMRGCGLSGNKVAAIRDIAEKAVGGLVPSSEVATRLADEALIERLVAIRGVGRWTVEMFLIFTLGRPDVLPVDDFGVREGWKVSAGLEAQPKPKEMAEIGAAWAPWRSVAAWYLWRATDADKVARLKPKLAKASAKPANPGSAA</sequence>
<dbReference type="InterPro" id="IPR051912">
    <property type="entry name" value="Alkylbase_DNA_Glycosylase/TA"/>
</dbReference>
<name>A0ABV7BPS3_9PROT</name>
<comment type="caution">
    <text evidence="6">The sequence shown here is derived from an EMBL/GenBank/DDBJ whole genome shotgun (WGS) entry which is preliminary data.</text>
</comment>
<evidence type="ECO:0000256" key="1">
    <source>
        <dbReference type="ARBA" id="ARBA00000086"/>
    </source>
</evidence>
<organism evidence="6 7">
    <name type="scientific">Falsiroseomonas tokyonensis</name>
    <dbReference type="NCBI Taxonomy" id="430521"/>
    <lineage>
        <taxon>Bacteria</taxon>
        <taxon>Pseudomonadati</taxon>
        <taxon>Pseudomonadota</taxon>
        <taxon>Alphaproteobacteria</taxon>
        <taxon>Acetobacterales</taxon>
        <taxon>Roseomonadaceae</taxon>
        <taxon>Falsiroseomonas</taxon>
    </lineage>
</organism>
<dbReference type="SMART" id="SM00478">
    <property type="entry name" value="ENDO3c"/>
    <property type="match status" value="1"/>
</dbReference>
<dbReference type="EC" id="3.2.2.21" evidence="2"/>
<evidence type="ECO:0000313" key="7">
    <source>
        <dbReference type="Proteomes" id="UP001595420"/>
    </source>
</evidence>
<evidence type="ECO:0000256" key="3">
    <source>
        <dbReference type="ARBA" id="ARBA00022763"/>
    </source>
</evidence>
<proteinExistence type="predicted"/>
<keyword evidence="4" id="KW-0234">DNA repair</keyword>
<dbReference type="Proteomes" id="UP001595420">
    <property type="component" value="Unassembled WGS sequence"/>
</dbReference>
<gene>
    <name evidence="6" type="ORF">ACFOD3_07095</name>
</gene>
<feature type="domain" description="HhH-GPD" evidence="5">
    <location>
        <begin position="50"/>
        <end position="206"/>
    </location>
</feature>
<dbReference type="PANTHER" id="PTHR43003">
    <property type="entry name" value="DNA-3-METHYLADENINE GLYCOSYLASE"/>
    <property type="match status" value="1"/>
</dbReference>
<protein>
    <recommendedName>
        <fullName evidence="2">DNA-3-methyladenine glycosylase II</fullName>
        <ecNumber evidence="2">3.2.2.21</ecNumber>
    </recommendedName>
</protein>
<keyword evidence="3" id="KW-0227">DNA damage</keyword>
<evidence type="ECO:0000259" key="5">
    <source>
        <dbReference type="SMART" id="SM00478"/>
    </source>
</evidence>
<dbReference type="PANTHER" id="PTHR43003:SF5">
    <property type="entry name" value="DNA-3-METHYLADENINE GLYCOSYLASE"/>
    <property type="match status" value="1"/>
</dbReference>
<dbReference type="EMBL" id="JBHRSB010000002">
    <property type="protein sequence ID" value="MFC2999651.1"/>
    <property type="molecule type" value="Genomic_DNA"/>
</dbReference>